<dbReference type="InterPro" id="IPR003848">
    <property type="entry name" value="DUF218"/>
</dbReference>
<dbReference type="Proteomes" id="UP000243719">
    <property type="component" value="Unassembled WGS sequence"/>
</dbReference>
<reference evidence="5" key="1">
    <citation type="submission" date="2016-09" db="EMBL/GenBank/DDBJ databases">
        <authorList>
            <person name="Varghese N."/>
            <person name="Submissions S."/>
        </authorList>
    </citation>
    <scope>NUCLEOTIDE SEQUENCE [LARGE SCALE GENOMIC DNA]</scope>
    <source>
        <strain evidence="5">JS23</strain>
    </source>
</reference>
<feature type="region of interest" description="Disordered" evidence="1">
    <location>
        <begin position="168"/>
        <end position="205"/>
    </location>
</feature>
<name>A0A1H2PVF6_9BURK</name>
<accession>A0A1H2PVF6</accession>
<dbReference type="STRING" id="1770053.SAMN05216551_11651"/>
<evidence type="ECO:0000313" key="4">
    <source>
        <dbReference type="EMBL" id="SDV51300.1"/>
    </source>
</evidence>
<dbReference type="GO" id="GO:0000270">
    <property type="term" value="P:peptidoglycan metabolic process"/>
    <property type="evidence" value="ECO:0007669"/>
    <property type="project" value="TreeGrafter"/>
</dbReference>
<evidence type="ECO:0000256" key="2">
    <source>
        <dbReference type="SAM" id="Phobius"/>
    </source>
</evidence>
<dbReference type="RefSeq" id="WP_091912822.1">
    <property type="nucleotide sequence ID" value="NZ_FNLO01000016.1"/>
</dbReference>
<keyword evidence="5" id="KW-1185">Reference proteome</keyword>
<dbReference type="InterPro" id="IPR051599">
    <property type="entry name" value="Cell_Envelope_Assoc"/>
</dbReference>
<dbReference type="GO" id="GO:0005886">
    <property type="term" value="C:plasma membrane"/>
    <property type="evidence" value="ECO:0007669"/>
    <property type="project" value="TreeGrafter"/>
</dbReference>
<dbReference type="OrthoDB" id="9809813at2"/>
<dbReference type="CDD" id="cd06259">
    <property type="entry name" value="YdcF-like"/>
    <property type="match status" value="1"/>
</dbReference>
<evidence type="ECO:0000259" key="3">
    <source>
        <dbReference type="Pfam" id="PF02698"/>
    </source>
</evidence>
<dbReference type="GO" id="GO:0043164">
    <property type="term" value="P:Gram-negative-bacterium-type cell wall biogenesis"/>
    <property type="evidence" value="ECO:0007669"/>
    <property type="project" value="TreeGrafter"/>
</dbReference>
<feature type="compositionally biased region" description="Basic and acidic residues" evidence="1">
    <location>
        <begin position="175"/>
        <end position="190"/>
    </location>
</feature>
<evidence type="ECO:0000256" key="1">
    <source>
        <dbReference type="SAM" id="MobiDB-lite"/>
    </source>
</evidence>
<feature type="transmembrane region" description="Helical" evidence="2">
    <location>
        <begin position="27"/>
        <end position="49"/>
    </location>
</feature>
<dbReference type="AlphaFoldDB" id="A0A1H2PVF6"/>
<dbReference type="InterPro" id="IPR014729">
    <property type="entry name" value="Rossmann-like_a/b/a_fold"/>
</dbReference>
<dbReference type="EMBL" id="FNLO01000016">
    <property type="protein sequence ID" value="SDV51300.1"/>
    <property type="molecule type" value="Genomic_DNA"/>
</dbReference>
<protein>
    <submittedName>
        <fullName evidence="4">DUF218 domain-containing protein</fullName>
    </submittedName>
</protein>
<evidence type="ECO:0000313" key="5">
    <source>
        <dbReference type="Proteomes" id="UP000243719"/>
    </source>
</evidence>
<sequence length="406" mass="40906">MAGIGIALLALAAVLCGWRGLRAPRNVLAGLAVAALLLCGSGLAPWLLLDKLQDGYRGVHRIAWRADNVIVLLGAGNVRSPVAGQPLPGTMAYSRMLAALALYRQCTAGRAGPAGGATSATTAPPASATTAAAAPVVAASETNALGRVPSSQIAAALEASAASGAEAADAASGARDARDARDASGAKDAKGAAARAGAAPTDAAIPGELPGAMNAMRMAARKPAATGAASAPRRCTVMVSGGDPQRLGRSEAAVYADYLLAAGVAPADLKTEPTSRNTRENAHHVAALLARDTAVRESHDANRPVAAPRNGADAAVDANAPQLVLVTSAFHMRRALLDFAHFGVGPIPVASDRVGPRASPLAFDWNLAMTDVALVEYLGIARYFVYGALGWNPPPGPPAVDDAGAR</sequence>
<feature type="domain" description="DUF218" evidence="3">
    <location>
        <begin position="228"/>
        <end position="379"/>
    </location>
</feature>
<dbReference type="Pfam" id="PF02698">
    <property type="entry name" value="DUF218"/>
    <property type="match status" value="1"/>
</dbReference>
<keyword evidence="2" id="KW-0472">Membrane</keyword>
<proteinExistence type="predicted"/>
<dbReference type="PANTHER" id="PTHR30336:SF4">
    <property type="entry name" value="ENVELOPE BIOGENESIS FACTOR ELYC"/>
    <property type="match status" value="1"/>
</dbReference>
<dbReference type="PANTHER" id="PTHR30336">
    <property type="entry name" value="INNER MEMBRANE PROTEIN, PROBABLE PERMEASE"/>
    <property type="match status" value="1"/>
</dbReference>
<dbReference type="Gene3D" id="3.40.50.620">
    <property type="entry name" value="HUPs"/>
    <property type="match status" value="1"/>
</dbReference>
<gene>
    <name evidence="4" type="ORF">SAMN05216551_11651</name>
</gene>
<organism evidence="4 5">
    <name type="scientific">Chitinasiproducens palmae</name>
    <dbReference type="NCBI Taxonomy" id="1770053"/>
    <lineage>
        <taxon>Bacteria</taxon>
        <taxon>Pseudomonadati</taxon>
        <taxon>Pseudomonadota</taxon>
        <taxon>Betaproteobacteria</taxon>
        <taxon>Burkholderiales</taxon>
        <taxon>Burkholderiaceae</taxon>
        <taxon>Chitinasiproducens</taxon>
    </lineage>
</organism>
<keyword evidence="2" id="KW-1133">Transmembrane helix</keyword>
<keyword evidence="2" id="KW-0812">Transmembrane</keyword>